<feature type="signal peptide" evidence="4">
    <location>
        <begin position="1"/>
        <end position="24"/>
    </location>
</feature>
<dbReference type="InterPro" id="IPR051685">
    <property type="entry name" value="Ycf3/AcsC/BcsC/TPR_MFPF"/>
</dbReference>
<dbReference type="Pfam" id="PF14559">
    <property type="entry name" value="TPR_19"/>
    <property type="match status" value="1"/>
</dbReference>
<reference evidence="6" key="1">
    <citation type="journal article" date="2019" name="Int. J. Syst. Evol. Microbiol.">
        <title>The Global Catalogue of Microorganisms (GCM) 10K type strain sequencing project: providing services to taxonomists for standard genome sequencing and annotation.</title>
        <authorList>
            <consortium name="The Broad Institute Genomics Platform"/>
            <consortium name="The Broad Institute Genome Sequencing Center for Infectious Disease"/>
            <person name="Wu L."/>
            <person name="Ma J."/>
        </authorList>
    </citation>
    <scope>NUCLEOTIDE SEQUENCE [LARGE SCALE GENOMIC DNA]</scope>
    <source>
        <strain evidence="6">JCM 4087</strain>
    </source>
</reference>
<feature type="repeat" description="TPR" evidence="3">
    <location>
        <begin position="237"/>
        <end position="270"/>
    </location>
</feature>
<keyword evidence="2 3" id="KW-0802">TPR repeat</keyword>
<keyword evidence="1" id="KW-0677">Repeat</keyword>
<organism evidence="5 6">
    <name type="scientific">Acidicapsa dinghuensis</name>
    <dbReference type="NCBI Taxonomy" id="2218256"/>
    <lineage>
        <taxon>Bacteria</taxon>
        <taxon>Pseudomonadati</taxon>
        <taxon>Acidobacteriota</taxon>
        <taxon>Terriglobia</taxon>
        <taxon>Terriglobales</taxon>
        <taxon>Acidobacteriaceae</taxon>
        <taxon>Acidicapsa</taxon>
    </lineage>
</organism>
<evidence type="ECO:0000313" key="5">
    <source>
        <dbReference type="EMBL" id="MFC5863182.1"/>
    </source>
</evidence>
<name>A0ABW1EFT7_9BACT</name>
<proteinExistence type="predicted"/>
<evidence type="ECO:0000256" key="1">
    <source>
        <dbReference type="ARBA" id="ARBA00022737"/>
    </source>
</evidence>
<dbReference type="PANTHER" id="PTHR44943:SF8">
    <property type="entry name" value="TPR REPEAT-CONTAINING PROTEIN MJ0263"/>
    <property type="match status" value="1"/>
</dbReference>
<comment type="caution">
    <text evidence="5">The sequence shown here is derived from an EMBL/GenBank/DDBJ whole genome shotgun (WGS) entry which is preliminary data.</text>
</comment>
<protein>
    <submittedName>
        <fullName evidence="5">Tetratricopeptide repeat protein</fullName>
    </submittedName>
</protein>
<dbReference type="RefSeq" id="WP_263339707.1">
    <property type="nucleotide sequence ID" value="NZ_JAGSYH010000005.1"/>
</dbReference>
<sequence length="384" mass="42355">MHGSCPHRFLVLLVLAGLGVAAYAQTNPTLARAKHLRSQHKPAEAATLLRPYIEQHPNDTSALVLFGNALLDLHQTDEAGEAFARALASAPNSIPANLASGELLLSQHHDPEAMDRFETILAQDTHHIVARKGEIAAATELAVASRRDNHPERALVALRHACEKLPDSSELQLDRGLQAFELNQFAEADEALHAAQKLAPANLTIVYALARLETQQQHMPVAERDYKTYLAAHPNDATAHYGLGYVYAMLLRTEDARSEFETSVRLQPQQTESYYQLGQIALEAHHDDEAKSFFEHVLARDPNHAGALTGLGELAFRNKDYATAEQLLAHAEKSAPTYTRPHYYRGLSLARLGRNEEAQQELQHVDGHTQAILPSPVNTPQPQP</sequence>
<dbReference type="SMART" id="SM00028">
    <property type="entry name" value="TPR"/>
    <property type="match status" value="6"/>
</dbReference>
<feature type="repeat" description="TPR" evidence="3">
    <location>
        <begin position="271"/>
        <end position="304"/>
    </location>
</feature>
<dbReference type="EMBL" id="JBHSPH010000003">
    <property type="protein sequence ID" value="MFC5863182.1"/>
    <property type="molecule type" value="Genomic_DNA"/>
</dbReference>
<accession>A0ABW1EFT7</accession>
<dbReference type="InterPro" id="IPR019734">
    <property type="entry name" value="TPR_rpt"/>
</dbReference>
<dbReference type="SUPFAM" id="SSF48452">
    <property type="entry name" value="TPR-like"/>
    <property type="match status" value="2"/>
</dbReference>
<feature type="chain" id="PRO_5047186233" evidence="4">
    <location>
        <begin position="25"/>
        <end position="384"/>
    </location>
</feature>
<dbReference type="Gene3D" id="1.25.40.10">
    <property type="entry name" value="Tetratricopeptide repeat domain"/>
    <property type="match status" value="3"/>
</dbReference>
<evidence type="ECO:0000313" key="6">
    <source>
        <dbReference type="Proteomes" id="UP001596091"/>
    </source>
</evidence>
<evidence type="ECO:0000256" key="2">
    <source>
        <dbReference type="ARBA" id="ARBA00022803"/>
    </source>
</evidence>
<feature type="repeat" description="TPR" evidence="3">
    <location>
        <begin position="60"/>
        <end position="93"/>
    </location>
</feature>
<evidence type="ECO:0000256" key="4">
    <source>
        <dbReference type="SAM" id="SignalP"/>
    </source>
</evidence>
<gene>
    <name evidence="5" type="ORF">ACFPT7_12825</name>
</gene>
<keyword evidence="6" id="KW-1185">Reference proteome</keyword>
<dbReference type="Pfam" id="PF13432">
    <property type="entry name" value="TPR_16"/>
    <property type="match status" value="2"/>
</dbReference>
<dbReference type="PANTHER" id="PTHR44943">
    <property type="entry name" value="CELLULOSE SYNTHASE OPERON PROTEIN C"/>
    <property type="match status" value="1"/>
</dbReference>
<keyword evidence="4" id="KW-0732">Signal</keyword>
<dbReference type="PROSITE" id="PS50005">
    <property type="entry name" value="TPR"/>
    <property type="match status" value="3"/>
</dbReference>
<dbReference type="InterPro" id="IPR011990">
    <property type="entry name" value="TPR-like_helical_dom_sf"/>
</dbReference>
<evidence type="ECO:0000256" key="3">
    <source>
        <dbReference type="PROSITE-ProRule" id="PRU00339"/>
    </source>
</evidence>
<dbReference type="Proteomes" id="UP001596091">
    <property type="component" value="Unassembled WGS sequence"/>
</dbReference>